<keyword evidence="3" id="KW-1185">Reference proteome</keyword>
<gene>
    <name evidence="2" type="ORF">MNOR_LOCUS12684</name>
</gene>
<dbReference type="InterPro" id="IPR006813">
    <property type="entry name" value="Glyco_trans_17"/>
</dbReference>
<comment type="caution">
    <text evidence="2">The sequence shown here is derived from an EMBL/GenBank/DDBJ whole genome shotgun (WGS) entry which is preliminary data.</text>
</comment>
<accession>A0AAV2QGI0</accession>
<proteinExistence type="predicted"/>
<dbReference type="GO" id="GO:0006044">
    <property type="term" value="P:N-acetylglucosamine metabolic process"/>
    <property type="evidence" value="ECO:0007669"/>
    <property type="project" value="TreeGrafter"/>
</dbReference>
<dbReference type="GO" id="GO:0016020">
    <property type="term" value="C:membrane"/>
    <property type="evidence" value="ECO:0007669"/>
    <property type="project" value="InterPro"/>
</dbReference>
<protein>
    <recommendedName>
        <fullName evidence="4">Beta-1,4-mannosyl-glycoprotein 4-beta-N-acetylglucosaminyltransferase</fullName>
    </recommendedName>
</protein>
<sequence>MADVSYIITQGVRWMIVREYRHKKKFIQVIVLAQLILVICLVRPHNHNYVTKYSQDSVRVDNYIILFNNTDKTVYNANAPNQDKDYNLDIKSAAKAASKAAARLKHIIVGEDEDNDDDKNINNEGSQELDDDPNAGRGFDDEFVKHPNVKDGSEILLISDLDHLDLPKENKKISKVKDEIEYSYNNNEWVKSPSYSKISLNSHKRETFKFKNYNINDPQKIHLYDDTNQYFTNFGNGTICFTKGTDFTKSQSAGFKECFCSNGYHGPDCGIPAAAWFSRFKKSHKRKNLRRRLVPRRVINGFPVNHEFAMFEARLNELYDIVDVFIITESNYSAHGDHKPLEFYNRLKQGYMDKFQEKLLYIFMGFFPKQGEDNGWVADHYIRFYMGLKGLPLLSGLRNDDLFVLSDADELPTAEIITFLKLYDGYPEPVGFGLRWNVFGFFWKYPPDKSLWNLLIGEKEKLTPVYSAASIGMVREVLLNNTFFIRKVDLWKHNLVKEAAKKYQANGHLLENWTAGTPGHYAGWHCSWCFSPVGLIQKMDSAQENDKPRWGDYPEKKNITYLKSLIAEGRWFDNKLKFLPALPNETMYAPTYILQHPDQYRSLLYPPSNRRNVDKPFMPP</sequence>
<dbReference type="Pfam" id="PF04724">
    <property type="entry name" value="Glyco_transf_17"/>
    <property type="match status" value="1"/>
</dbReference>
<evidence type="ECO:0000313" key="3">
    <source>
        <dbReference type="Proteomes" id="UP001497623"/>
    </source>
</evidence>
<feature type="non-terminal residue" evidence="2">
    <location>
        <position position="620"/>
    </location>
</feature>
<dbReference type="AlphaFoldDB" id="A0AAV2QGI0"/>
<dbReference type="EMBL" id="CAXKWB010007014">
    <property type="protein sequence ID" value="CAL4085449.1"/>
    <property type="molecule type" value="Genomic_DNA"/>
</dbReference>
<organism evidence="2 3">
    <name type="scientific">Meganyctiphanes norvegica</name>
    <name type="common">Northern krill</name>
    <name type="synonym">Thysanopoda norvegica</name>
    <dbReference type="NCBI Taxonomy" id="48144"/>
    <lineage>
        <taxon>Eukaryota</taxon>
        <taxon>Metazoa</taxon>
        <taxon>Ecdysozoa</taxon>
        <taxon>Arthropoda</taxon>
        <taxon>Crustacea</taxon>
        <taxon>Multicrustacea</taxon>
        <taxon>Malacostraca</taxon>
        <taxon>Eumalacostraca</taxon>
        <taxon>Eucarida</taxon>
        <taxon>Euphausiacea</taxon>
        <taxon>Euphausiidae</taxon>
        <taxon>Meganyctiphanes</taxon>
    </lineage>
</organism>
<evidence type="ECO:0000256" key="1">
    <source>
        <dbReference type="SAM" id="MobiDB-lite"/>
    </source>
</evidence>
<dbReference type="GO" id="GO:0003830">
    <property type="term" value="F:beta-1,4-mannosylglycoprotein 4-beta-N-acetylglucosaminyltransferase activity"/>
    <property type="evidence" value="ECO:0007669"/>
    <property type="project" value="InterPro"/>
</dbReference>
<dbReference type="PANTHER" id="PTHR12224:SF0">
    <property type="entry name" value="BETA-1,4-MANNOSYL-GLYCOPROTEIN 4-BETA-N-ACETYLGLUCOSAMINYLTRANSFERASE"/>
    <property type="match status" value="1"/>
</dbReference>
<evidence type="ECO:0000313" key="2">
    <source>
        <dbReference type="EMBL" id="CAL4085449.1"/>
    </source>
</evidence>
<dbReference type="Proteomes" id="UP001497623">
    <property type="component" value="Unassembled WGS sequence"/>
</dbReference>
<dbReference type="PANTHER" id="PTHR12224">
    <property type="entry name" value="BETA-1,4-MANNOSYL-GLYCOPROTEIN BETA-1,4-N-ACETYLGLUCOSAMINYL-TRANSFERASE"/>
    <property type="match status" value="1"/>
</dbReference>
<name>A0AAV2QGI0_MEGNR</name>
<evidence type="ECO:0008006" key="4">
    <source>
        <dbReference type="Google" id="ProtNLM"/>
    </source>
</evidence>
<feature type="region of interest" description="Disordered" evidence="1">
    <location>
        <begin position="113"/>
        <end position="140"/>
    </location>
</feature>
<reference evidence="2 3" key="1">
    <citation type="submission" date="2024-05" db="EMBL/GenBank/DDBJ databases">
        <authorList>
            <person name="Wallberg A."/>
        </authorList>
    </citation>
    <scope>NUCLEOTIDE SEQUENCE [LARGE SCALE GENOMIC DNA]</scope>
</reference>